<dbReference type="GO" id="GO:0016746">
    <property type="term" value="F:acyltransferase activity"/>
    <property type="evidence" value="ECO:0007669"/>
    <property type="project" value="InterPro"/>
</dbReference>
<reference evidence="2" key="1">
    <citation type="journal article" date="2014" name="Int. J. Syst. Evol. Microbiol.">
        <title>Complete genome sequence of Corynebacterium casei LMG S-19264T (=DSM 44701T), isolated from a smear-ripened cheese.</title>
        <authorList>
            <consortium name="US DOE Joint Genome Institute (JGI-PGF)"/>
            <person name="Walter F."/>
            <person name="Albersmeier A."/>
            <person name="Kalinowski J."/>
            <person name="Ruckert C."/>
        </authorList>
    </citation>
    <scope>NUCLEOTIDE SEQUENCE</scope>
    <source>
        <strain evidence="2">CCM 7086</strain>
    </source>
</reference>
<gene>
    <name evidence="2" type="ORF">GCM10007205_15590</name>
</gene>
<evidence type="ECO:0000313" key="2">
    <source>
        <dbReference type="EMBL" id="GGC07316.1"/>
    </source>
</evidence>
<reference evidence="2" key="2">
    <citation type="submission" date="2020-09" db="EMBL/GenBank/DDBJ databases">
        <authorList>
            <person name="Sun Q."/>
            <person name="Sedlacek I."/>
        </authorList>
    </citation>
    <scope>NUCLEOTIDE SEQUENCE</scope>
    <source>
        <strain evidence="2">CCM 7086</strain>
    </source>
</reference>
<organism evidence="2 3">
    <name type="scientific">Oxalicibacterium flavum</name>
    <dbReference type="NCBI Taxonomy" id="179467"/>
    <lineage>
        <taxon>Bacteria</taxon>
        <taxon>Pseudomonadati</taxon>
        <taxon>Pseudomonadota</taxon>
        <taxon>Betaproteobacteria</taxon>
        <taxon>Burkholderiales</taxon>
        <taxon>Oxalobacteraceae</taxon>
        <taxon>Oxalicibacterium</taxon>
    </lineage>
</organism>
<dbReference type="Proteomes" id="UP000620266">
    <property type="component" value="Unassembled WGS sequence"/>
</dbReference>
<evidence type="ECO:0000313" key="3">
    <source>
        <dbReference type="Proteomes" id="UP000620266"/>
    </source>
</evidence>
<comment type="caution">
    <text evidence="2">The sequence shown here is derived from an EMBL/GenBank/DDBJ whole genome shotgun (WGS) entry which is preliminary data.</text>
</comment>
<accession>A0A8J2UNQ5</accession>
<feature type="domain" description="Beta-ketoacyl synthase-like N-terminal" evidence="1">
    <location>
        <begin position="20"/>
        <end position="243"/>
    </location>
</feature>
<keyword evidence="3" id="KW-1185">Reference proteome</keyword>
<sequence>MNARVHIQAVGVIGPGAGNWQEWAALLQAEASYVRNATVVPALNALPAAERRRTGAGVKLALACGMEALQNAGVAPAEVTTVFCSSGGDGENCHMICQALAGSDRLISPTRFHNSVHNAPSGYWGIASGAMLPSTSLCAYDGGFAVGLLEAAVQVAVEQRPVLLVVYDTPYPEPLHATRPLADQFAVAMLLTPQAAANGLGSIALALDDAAQTAMQHADLETVRRGIPAARSLPLLRALATRRQEDVQLEYVNGRTLRVAYAPA</sequence>
<dbReference type="AlphaFoldDB" id="A0A8J2UNQ5"/>
<protein>
    <recommendedName>
        <fullName evidence="1">Beta-ketoacyl synthase-like N-terminal domain-containing protein</fullName>
    </recommendedName>
</protein>
<dbReference type="Pfam" id="PF13723">
    <property type="entry name" value="Ketoacyl-synt_2"/>
    <property type="match status" value="1"/>
</dbReference>
<proteinExistence type="predicted"/>
<dbReference type="EMBL" id="BMCG01000003">
    <property type="protein sequence ID" value="GGC07316.1"/>
    <property type="molecule type" value="Genomic_DNA"/>
</dbReference>
<dbReference type="InterPro" id="IPR016039">
    <property type="entry name" value="Thiolase-like"/>
</dbReference>
<dbReference type="InterPro" id="IPR014030">
    <property type="entry name" value="Ketoacyl_synth_N"/>
</dbReference>
<evidence type="ECO:0000259" key="1">
    <source>
        <dbReference type="Pfam" id="PF13723"/>
    </source>
</evidence>
<name>A0A8J2UNQ5_9BURK</name>
<dbReference type="SUPFAM" id="SSF53901">
    <property type="entry name" value="Thiolase-like"/>
    <property type="match status" value="1"/>
</dbReference>
<dbReference type="Gene3D" id="3.40.47.10">
    <property type="match status" value="1"/>
</dbReference>
<dbReference type="RefSeq" id="WP_188395664.1">
    <property type="nucleotide sequence ID" value="NZ_BMCG01000003.1"/>
</dbReference>